<protein>
    <submittedName>
        <fullName evidence="1">Uncharacterized protein</fullName>
    </submittedName>
</protein>
<dbReference type="AlphaFoldDB" id="A0A016TCY7"/>
<sequence>MRVVVVLVEKLGSIFRCLFARLFADSDHPRGPQISAVDGGHALERQQEKQPAWLTFVAISTRSSSRTVSRPEVNGRDVNGRSVEQRSAEGVLHSIDRFITCPPKSVPGGGDLLVTADSTTHDADLFHILPAERPRCKPAVLHETARHPLQAADCLSAQRDF</sequence>
<proteinExistence type="predicted"/>
<gene>
    <name evidence="1" type="primary">Acey_s0115.g519</name>
    <name evidence="1" type="ORF">Y032_0115g519</name>
</gene>
<dbReference type="EMBL" id="JARK01001451">
    <property type="protein sequence ID" value="EYC00531.1"/>
    <property type="molecule type" value="Genomic_DNA"/>
</dbReference>
<reference evidence="2" key="1">
    <citation type="journal article" date="2015" name="Nat. Genet.">
        <title>The genome and transcriptome of the zoonotic hookworm Ancylostoma ceylanicum identify infection-specific gene families.</title>
        <authorList>
            <person name="Schwarz E.M."/>
            <person name="Hu Y."/>
            <person name="Antoshechkin I."/>
            <person name="Miller M.M."/>
            <person name="Sternberg P.W."/>
            <person name="Aroian R.V."/>
        </authorList>
    </citation>
    <scope>NUCLEOTIDE SEQUENCE</scope>
    <source>
        <strain evidence="2">HY135</strain>
    </source>
</reference>
<evidence type="ECO:0000313" key="2">
    <source>
        <dbReference type="Proteomes" id="UP000024635"/>
    </source>
</evidence>
<organism evidence="1 2">
    <name type="scientific">Ancylostoma ceylanicum</name>
    <dbReference type="NCBI Taxonomy" id="53326"/>
    <lineage>
        <taxon>Eukaryota</taxon>
        <taxon>Metazoa</taxon>
        <taxon>Ecdysozoa</taxon>
        <taxon>Nematoda</taxon>
        <taxon>Chromadorea</taxon>
        <taxon>Rhabditida</taxon>
        <taxon>Rhabditina</taxon>
        <taxon>Rhabditomorpha</taxon>
        <taxon>Strongyloidea</taxon>
        <taxon>Ancylostomatidae</taxon>
        <taxon>Ancylostomatinae</taxon>
        <taxon>Ancylostoma</taxon>
    </lineage>
</organism>
<accession>A0A016TCY7</accession>
<dbReference type="Proteomes" id="UP000024635">
    <property type="component" value="Unassembled WGS sequence"/>
</dbReference>
<name>A0A016TCY7_9BILA</name>
<comment type="caution">
    <text evidence="1">The sequence shown here is derived from an EMBL/GenBank/DDBJ whole genome shotgun (WGS) entry which is preliminary data.</text>
</comment>
<evidence type="ECO:0000313" key="1">
    <source>
        <dbReference type="EMBL" id="EYC00531.1"/>
    </source>
</evidence>
<keyword evidence="2" id="KW-1185">Reference proteome</keyword>